<accession>A0A1L7TKP4</accession>
<dbReference type="GeneID" id="65081397"/>
<name>A0A1L7TKP4_FUSMA</name>
<gene>
    <name evidence="2" type="ORF">FMAN_02125</name>
</gene>
<reference evidence="3" key="1">
    <citation type="journal article" date="2016" name="Genome Biol. Evol.">
        <title>Comparative 'omics' of the Fusarium fujikuroi species complex highlights differences in genetic potential and metabolite synthesis.</title>
        <authorList>
            <person name="Niehaus E.-M."/>
            <person name="Muensterkoetter M."/>
            <person name="Proctor R.H."/>
            <person name="Brown D.W."/>
            <person name="Sharon A."/>
            <person name="Idan Y."/>
            <person name="Oren-Young L."/>
            <person name="Sieber C.M."/>
            <person name="Novak O."/>
            <person name="Pencik A."/>
            <person name="Tarkowska D."/>
            <person name="Hromadova K."/>
            <person name="Freeman S."/>
            <person name="Maymon M."/>
            <person name="Elazar M."/>
            <person name="Youssef S.A."/>
            <person name="El-Shabrawy E.S.M."/>
            <person name="Shalaby A.B.A."/>
            <person name="Houterman P."/>
            <person name="Brock N.L."/>
            <person name="Burkhardt I."/>
            <person name="Tsavkelova E.A."/>
            <person name="Dickschat J.S."/>
            <person name="Galuszka P."/>
            <person name="Gueldener U."/>
            <person name="Tudzynski B."/>
        </authorList>
    </citation>
    <scope>NUCLEOTIDE SEQUENCE [LARGE SCALE GENOMIC DNA]</scope>
    <source>
        <strain evidence="3">MRC7560</strain>
    </source>
</reference>
<feature type="region of interest" description="Disordered" evidence="1">
    <location>
        <begin position="454"/>
        <end position="477"/>
    </location>
</feature>
<dbReference type="AlphaFoldDB" id="A0A1L7TKP4"/>
<sequence length="477" mass="53722">MSHLPASDTQQLITKINGGSFLLGDLSVERCPKLETGEVTSEVLKQVYAQMVDEVFKTFHLDKTEAMLYFKRCVKKLAAVELQEQTGQPACIPAPHLVSVIVLLTIRRARINTDRFAKKNQPFARLFRHCQMAQWLPIAVKYYEQMHNESFILKTNQNTKKPVITQKTQDGHEVWVVYTSGHSPSGPRTLPAQIVEQIKGLETPTDPDITMSGNDVVSADSNDPQEDQPISVILATTRSEAMQSGAEVLGKLFQPGVDQASLKLEFDLWLSEPHICVMPRGTKNDLFFWCDHHSRSWCTLIRSCLDEDRETWILETEVPSDSNLTIPKGGDLDFLRLYGQLATKAFLLKSSNPEEASRLMERVGNGIRLFAAKACEKQATVEEVKKRLVEMAKVCEGMADTMGQLDDQRRAKKAEIAELWSMHVHRTGNVPDCLRRIALANCTPEEMQELNAITEPDAEDSSQSDSDWGDLQHWLQS</sequence>
<comment type="caution">
    <text evidence="2">The sequence shown here is derived from an EMBL/GenBank/DDBJ whole genome shotgun (WGS) entry which is preliminary data.</text>
</comment>
<evidence type="ECO:0000313" key="3">
    <source>
        <dbReference type="Proteomes" id="UP000184255"/>
    </source>
</evidence>
<keyword evidence="3" id="KW-1185">Reference proteome</keyword>
<dbReference type="EMBL" id="FCQH01000010">
    <property type="protein sequence ID" value="CVK99248.1"/>
    <property type="molecule type" value="Genomic_DNA"/>
</dbReference>
<protein>
    <submittedName>
        <fullName evidence="2">Uncharacterized protein</fullName>
    </submittedName>
</protein>
<dbReference type="RefSeq" id="XP_041685605.1">
    <property type="nucleotide sequence ID" value="XM_041835442.1"/>
</dbReference>
<dbReference type="VEuPathDB" id="FungiDB:FMAN_02125"/>
<evidence type="ECO:0000313" key="2">
    <source>
        <dbReference type="EMBL" id="CVK99248.1"/>
    </source>
</evidence>
<proteinExistence type="predicted"/>
<organism evidence="2 3">
    <name type="scientific">Fusarium mangiferae</name>
    <name type="common">Mango malformation disease fungus</name>
    <dbReference type="NCBI Taxonomy" id="192010"/>
    <lineage>
        <taxon>Eukaryota</taxon>
        <taxon>Fungi</taxon>
        <taxon>Dikarya</taxon>
        <taxon>Ascomycota</taxon>
        <taxon>Pezizomycotina</taxon>
        <taxon>Sordariomycetes</taxon>
        <taxon>Hypocreomycetidae</taxon>
        <taxon>Hypocreales</taxon>
        <taxon>Nectriaceae</taxon>
        <taxon>Fusarium</taxon>
        <taxon>Fusarium fujikuroi species complex</taxon>
    </lineage>
</organism>
<dbReference type="Proteomes" id="UP000184255">
    <property type="component" value="Unassembled WGS sequence"/>
</dbReference>
<evidence type="ECO:0000256" key="1">
    <source>
        <dbReference type="SAM" id="MobiDB-lite"/>
    </source>
</evidence>